<evidence type="ECO:0000313" key="1">
    <source>
        <dbReference type="EMBL" id="SPQ98364.1"/>
    </source>
</evidence>
<proteinExistence type="predicted"/>
<accession>A0A3P3YE00</accession>
<protein>
    <submittedName>
        <fullName evidence="1">Uncharacterized protein</fullName>
    </submittedName>
</protein>
<evidence type="ECO:0000313" key="2">
    <source>
        <dbReference type="Proteomes" id="UP000290189"/>
    </source>
</evidence>
<geneLocation type="mitochondrion" evidence="1"/>
<dbReference type="Proteomes" id="UP000290189">
    <property type="component" value="Unassembled WGS sequence"/>
</dbReference>
<gene>
    <name evidence="1" type="ORF">PLBR_LOCUS5579</name>
</gene>
<keyword evidence="1" id="KW-0496">Mitochondrion</keyword>
<dbReference type="EMBL" id="OVEO01000009">
    <property type="protein sequence ID" value="SPQ98364.1"/>
    <property type="molecule type" value="Genomic_DNA"/>
</dbReference>
<sequence length="111" mass="12240">MWFKAVPLLFSEPTVRGSRVKTQIRRPWPRYPVVAMGDHQAGAVPSSSTAFDRERQQLLSEITKGVSDIAGSIETIALNARIISQVGQSLQLSAAPWILLDECVAGQHRSR</sequence>
<reference evidence="1 2" key="1">
    <citation type="submission" date="2018-03" db="EMBL/GenBank/DDBJ databases">
        <authorList>
            <person name="Fogelqvist J."/>
        </authorList>
    </citation>
    <scope>NUCLEOTIDE SEQUENCE [LARGE SCALE GENOMIC DNA]</scope>
</reference>
<name>A0A3P3YE00_PLABS</name>
<dbReference type="AlphaFoldDB" id="A0A3P3YE00"/>
<organism evidence="1 2">
    <name type="scientific">Plasmodiophora brassicae</name>
    <name type="common">Clubroot disease agent</name>
    <dbReference type="NCBI Taxonomy" id="37360"/>
    <lineage>
        <taxon>Eukaryota</taxon>
        <taxon>Sar</taxon>
        <taxon>Rhizaria</taxon>
        <taxon>Endomyxa</taxon>
        <taxon>Phytomyxea</taxon>
        <taxon>Plasmodiophorida</taxon>
        <taxon>Plasmodiophoridae</taxon>
        <taxon>Plasmodiophora</taxon>
    </lineage>
</organism>